<organism evidence="1">
    <name type="scientific">Staphylococcus hominis</name>
    <dbReference type="NCBI Taxonomy" id="1290"/>
    <lineage>
        <taxon>Bacteria</taxon>
        <taxon>Bacillati</taxon>
        <taxon>Bacillota</taxon>
        <taxon>Bacilli</taxon>
        <taxon>Bacillales</taxon>
        <taxon>Staphylococcaceae</taxon>
        <taxon>Staphylococcus</taxon>
    </lineage>
</organism>
<reference evidence="1" key="1">
    <citation type="journal article" date="2003" name="J. Bacteriol.">
        <title>Identification in methicillin-susceptible Staphylococcus hominis of an active primordial mobile genetic element for the staphylococcal cassette chromosome mec of methicillin-resistant Staphylococcus aureus.</title>
        <authorList>
            <person name="Katayama Y."/>
            <person name="Takeuchi F."/>
            <person name="Ito T."/>
            <person name="Ma X.X."/>
            <person name="Ui-Mizutani Y."/>
            <person name="Kobayashi I."/>
            <person name="Hiramatsu K."/>
        </authorList>
    </citation>
    <scope>NUCLEOTIDE SEQUENCE</scope>
    <source>
        <strain evidence="1">GIFU12263</strain>
    </source>
</reference>
<protein>
    <submittedName>
        <fullName evidence="1">Uncharacterized protein</fullName>
    </submittedName>
</protein>
<evidence type="ECO:0000313" key="1">
    <source>
        <dbReference type="EMBL" id="BAB83482.1"/>
    </source>
</evidence>
<name>Q8VUX5_STAHO</name>
<proteinExistence type="predicted"/>
<dbReference type="RefSeq" id="WP_370444850.1">
    <property type="nucleotide sequence ID" value="NZ_CP014107.1"/>
</dbReference>
<dbReference type="AlphaFoldDB" id="Q8VUX5"/>
<dbReference type="GeneID" id="58106112"/>
<sequence>MEMSDLMNQDWGRELQSIIEDIDSKNVKEVMNYANQSYEKLNRDSNTRNKENYPLILNDIIKLEVERIYYTNHKNDENKPKKWEDHDLFIPTKNNFSANFKKFCLALGIDSENFKIGKSYAFKSESKSVLHDILLNNPEYIHFLKYGVNKKDLKYINKINENLYYFIKNEITDQQDYAHAMTVYYLYFLIDSNIEIGIKSKIIEILTATGITNNDRISLLEYYLDELDELDMEINAKLAESIETNQTSYLIQNDKTAIHFPLAKYITHRDTKASVPKNMLLSLILNSDLVPPEDLEDKELKYSKKITKEHHDKLVNEINKALNHYNDNDNPPSDYFYITSN</sequence>
<accession>Q8VUX5</accession>
<dbReference type="EMBL" id="AB063171">
    <property type="protein sequence ID" value="BAB83482.1"/>
    <property type="molecule type" value="Genomic_DNA"/>
</dbReference>